<dbReference type="RefSeq" id="WP_083395706.1">
    <property type="nucleotide sequence ID" value="NZ_CP070609.1"/>
</dbReference>
<evidence type="ECO:0000313" key="5">
    <source>
        <dbReference type="EMBL" id="SEC90913.1"/>
    </source>
</evidence>
<keyword evidence="3 5" id="KW-0238">DNA-binding</keyword>
<dbReference type="OrthoDB" id="3828349at2"/>
<dbReference type="PANTHER" id="PTHR30537">
    <property type="entry name" value="HTH-TYPE TRANSCRIPTIONAL REGULATOR"/>
    <property type="match status" value="1"/>
</dbReference>
<dbReference type="Gene3D" id="1.10.10.10">
    <property type="entry name" value="Winged helix-like DNA-binding domain superfamily/Winged helix DNA-binding domain"/>
    <property type="match status" value="1"/>
</dbReference>
<evidence type="ECO:0000256" key="4">
    <source>
        <dbReference type="ARBA" id="ARBA00023163"/>
    </source>
</evidence>
<accession>A0A1H4WCA8</accession>
<keyword evidence="6" id="KW-1185">Reference proteome</keyword>
<dbReference type="PANTHER" id="PTHR30537:SF3">
    <property type="entry name" value="TRANSCRIPTIONAL REGULATORY PROTEIN"/>
    <property type="match status" value="1"/>
</dbReference>
<dbReference type="EMBL" id="FNSV01000005">
    <property type="protein sequence ID" value="SEC90913.1"/>
    <property type="molecule type" value="Genomic_DNA"/>
</dbReference>
<keyword evidence="4" id="KW-0804">Transcription</keyword>
<gene>
    <name evidence="5" type="ORF">SAMN04490239_5935</name>
</gene>
<evidence type="ECO:0000256" key="3">
    <source>
        <dbReference type="ARBA" id="ARBA00023125"/>
    </source>
</evidence>
<dbReference type="Pfam" id="PF00126">
    <property type="entry name" value="HTH_1"/>
    <property type="match status" value="1"/>
</dbReference>
<dbReference type="InterPro" id="IPR000847">
    <property type="entry name" value="LysR_HTH_N"/>
</dbReference>
<evidence type="ECO:0000256" key="2">
    <source>
        <dbReference type="ARBA" id="ARBA00023015"/>
    </source>
</evidence>
<dbReference type="InterPro" id="IPR005119">
    <property type="entry name" value="LysR_subst-bd"/>
</dbReference>
<organism evidence="5 6">
    <name type="scientific">Rhodococcus koreensis</name>
    <dbReference type="NCBI Taxonomy" id="99653"/>
    <lineage>
        <taxon>Bacteria</taxon>
        <taxon>Bacillati</taxon>
        <taxon>Actinomycetota</taxon>
        <taxon>Actinomycetes</taxon>
        <taxon>Mycobacteriales</taxon>
        <taxon>Nocardiaceae</taxon>
        <taxon>Rhodococcus</taxon>
    </lineage>
</organism>
<dbReference type="SUPFAM" id="SSF46785">
    <property type="entry name" value="Winged helix' DNA-binding domain"/>
    <property type="match status" value="1"/>
</dbReference>
<dbReference type="GO" id="GO:0006351">
    <property type="term" value="P:DNA-templated transcription"/>
    <property type="evidence" value="ECO:0007669"/>
    <property type="project" value="TreeGrafter"/>
</dbReference>
<dbReference type="GO" id="GO:0003700">
    <property type="term" value="F:DNA-binding transcription factor activity"/>
    <property type="evidence" value="ECO:0007669"/>
    <property type="project" value="InterPro"/>
</dbReference>
<dbReference type="Proteomes" id="UP000183561">
    <property type="component" value="Unassembled WGS sequence"/>
</dbReference>
<dbReference type="InterPro" id="IPR036390">
    <property type="entry name" value="WH_DNA-bd_sf"/>
</dbReference>
<dbReference type="InterPro" id="IPR058163">
    <property type="entry name" value="LysR-type_TF_proteobact-type"/>
</dbReference>
<protein>
    <submittedName>
        <fullName evidence="5">DNA-binding transcriptional regulator, LysR family</fullName>
    </submittedName>
</protein>
<dbReference type="AlphaFoldDB" id="A0A1H4WCA8"/>
<dbReference type="SUPFAM" id="SSF53850">
    <property type="entry name" value="Periplasmic binding protein-like II"/>
    <property type="match status" value="1"/>
</dbReference>
<dbReference type="Gene3D" id="3.40.190.290">
    <property type="match status" value="1"/>
</dbReference>
<evidence type="ECO:0000256" key="1">
    <source>
        <dbReference type="ARBA" id="ARBA00009437"/>
    </source>
</evidence>
<reference evidence="6" key="1">
    <citation type="submission" date="2016-10" db="EMBL/GenBank/DDBJ databases">
        <authorList>
            <person name="Varghese N."/>
            <person name="Submissions S."/>
        </authorList>
    </citation>
    <scope>NUCLEOTIDE SEQUENCE [LARGE SCALE GENOMIC DNA]</scope>
    <source>
        <strain evidence="6">DSM 44498</strain>
    </source>
</reference>
<sequence length="304" mass="33357">MRVDAEDVKYFHVVAEAKTLVRASQELGVDYTTVSRRIGRLEKALGTRLFSRSGTGWKLTPTGEGLLPAARMVSLGVDVFADGDPIVSGPEEWTILAPDGFAAAVLAPRCGRLIAESGVILRIVTADSLASRDGVSFDAAVVRTKPTSTRVKVQELVAYEIGLYATEDYLHTHPTIGQIEDLQQHVLCWYAEDPLAAVPDFAALRPMLPNIIRLQSNNLLVHEEAALAGVGIAVMPTYIARRRPSLVRVLPEDVTFTGHYWTVLPAAQLRWEITRKVLQFLRDAVVDSGLAPSPEEQPRRANEK</sequence>
<comment type="similarity">
    <text evidence="1">Belongs to the LysR transcriptional regulatory family.</text>
</comment>
<dbReference type="InterPro" id="IPR036388">
    <property type="entry name" value="WH-like_DNA-bd_sf"/>
</dbReference>
<dbReference type="Pfam" id="PF03466">
    <property type="entry name" value="LysR_substrate"/>
    <property type="match status" value="1"/>
</dbReference>
<dbReference type="PROSITE" id="PS50931">
    <property type="entry name" value="HTH_LYSR"/>
    <property type="match status" value="1"/>
</dbReference>
<proteinExistence type="inferred from homology"/>
<name>A0A1H4WCA8_9NOCA</name>
<evidence type="ECO:0000313" key="6">
    <source>
        <dbReference type="Proteomes" id="UP000183561"/>
    </source>
</evidence>
<keyword evidence="2" id="KW-0805">Transcription regulation</keyword>
<dbReference type="GO" id="GO:0043565">
    <property type="term" value="F:sequence-specific DNA binding"/>
    <property type="evidence" value="ECO:0007669"/>
    <property type="project" value="TreeGrafter"/>
</dbReference>